<sequence length="113" mass="12094">MPTYDYVCNKCGPFEAFSSIAARDAVVGCPFCASPSLRLLLNAPRLAIMKGGRRHAMAVNEKASHEPVNSKAYTSKPHPFGCGCCASATVKSASGSTGETRSFPDKRPWMISH</sequence>
<dbReference type="InterPro" id="IPR013429">
    <property type="entry name" value="Regulatory_FmdB_Zinc_ribbon"/>
</dbReference>
<dbReference type="AlphaFoldDB" id="A0A2N4U2X9"/>
<dbReference type="Pfam" id="PF09723">
    <property type="entry name" value="Zn_ribbon_8"/>
    <property type="match status" value="1"/>
</dbReference>
<dbReference type="OrthoDB" id="9813321at2"/>
<name>A0A2N4U2X9_9BURK</name>
<protein>
    <submittedName>
        <fullName evidence="3">FmdB family transcriptional regulator</fullName>
    </submittedName>
</protein>
<dbReference type="EMBL" id="PDNW01000011">
    <property type="protein sequence ID" value="PLC49366.1"/>
    <property type="molecule type" value="Genomic_DNA"/>
</dbReference>
<dbReference type="RefSeq" id="WP_102074533.1">
    <property type="nucleotide sequence ID" value="NZ_PDNW01000011.1"/>
</dbReference>
<feature type="region of interest" description="Disordered" evidence="1">
    <location>
        <begin position="90"/>
        <end position="113"/>
    </location>
</feature>
<dbReference type="SMART" id="SM00834">
    <property type="entry name" value="CxxC_CXXC_SSSS"/>
    <property type="match status" value="1"/>
</dbReference>
<dbReference type="Proteomes" id="UP000234190">
    <property type="component" value="Unassembled WGS sequence"/>
</dbReference>
<evidence type="ECO:0000313" key="4">
    <source>
        <dbReference type="Proteomes" id="UP000234190"/>
    </source>
</evidence>
<evidence type="ECO:0000256" key="1">
    <source>
        <dbReference type="SAM" id="MobiDB-lite"/>
    </source>
</evidence>
<evidence type="ECO:0000259" key="2">
    <source>
        <dbReference type="SMART" id="SM00834"/>
    </source>
</evidence>
<reference evidence="3 4" key="1">
    <citation type="submission" date="2017-10" db="EMBL/GenBank/DDBJ databases">
        <title>Two draft genome sequences of Pusillimonas sp. strains isolated from a nitrate- and radionuclide-contaminated groundwater in Russia.</title>
        <authorList>
            <person name="Grouzdev D.S."/>
            <person name="Tourova T.P."/>
            <person name="Goeva M.A."/>
            <person name="Babich T.L."/>
            <person name="Sokolova D.S."/>
            <person name="Abdullin R."/>
            <person name="Poltaraus A.B."/>
            <person name="Toshchakov S.V."/>
            <person name="Nazina T.N."/>
        </authorList>
    </citation>
    <scope>NUCLEOTIDE SEQUENCE [LARGE SCALE GENOMIC DNA]</scope>
    <source>
        <strain evidence="3 4">JR1/69-3-13</strain>
    </source>
</reference>
<gene>
    <name evidence="3" type="ORF">CR159_13790</name>
</gene>
<feature type="compositionally biased region" description="Basic and acidic residues" evidence="1">
    <location>
        <begin position="102"/>
        <end position="113"/>
    </location>
</feature>
<organism evidence="3 4">
    <name type="scientific">Pollutimonas subterranea</name>
    <dbReference type="NCBI Taxonomy" id="2045210"/>
    <lineage>
        <taxon>Bacteria</taxon>
        <taxon>Pseudomonadati</taxon>
        <taxon>Pseudomonadota</taxon>
        <taxon>Betaproteobacteria</taxon>
        <taxon>Burkholderiales</taxon>
        <taxon>Alcaligenaceae</taxon>
        <taxon>Pollutimonas</taxon>
    </lineage>
</organism>
<feature type="compositionally biased region" description="Polar residues" evidence="1">
    <location>
        <begin position="90"/>
        <end position="100"/>
    </location>
</feature>
<evidence type="ECO:0000313" key="3">
    <source>
        <dbReference type="EMBL" id="PLC49366.1"/>
    </source>
</evidence>
<accession>A0A2N4U2X9</accession>
<proteinExistence type="predicted"/>
<feature type="domain" description="Putative regulatory protein FmdB zinc ribbon" evidence="2">
    <location>
        <begin position="1"/>
        <end position="42"/>
    </location>
</feature>
<comment type="caution">
    <text evidence="3">The sequence shown here is derived from an EMBL/GenBank/DDBJ whole genome shotgun (WGS) entry which is preliminary data.</text>
</comment>
<dbReference type="NCBIfam" id="TIGR02605">
    <property type="entry name" value="CxxC_CxxC_SSSS"/>
    <property type="match status" value="1"/>
</dbReference>
<keyword evidence="4" id="KW-1185">Reference proteome</keyword>